<reference evidence="2 3" key="1">
    <citation type="submission" date="2020-08" db="EMBL/GenBank/DDBJ databases">
        <title>Genomic Encyclopedia of Type Strains, Phase III (KMG-III): the genomes of soil and plant-associated and newly described type strains.</title>
        <authorList>
            <person name="Whitman W."/>
        </authorList>
    </citation>
    <scope>NUCLEOTIDE SEQUENCE [LARGE SCALE GENOMIC DNA]</scope>
    <source>
        <strain evidence="2 3">CECT 8075</strain>
    </source>
</reference>
<dbReference type="InterPro" id="IPR018682">
    <property type="entry name" value="DUF2167_membr"/>
</dbReference>
<accession>A0A7W5E6U9</accession>
<keyword evidence="1" id="KW-0812">Transmembrane</keyword>
<keyword evidence="1" id="KW-1133">Transmembrane helix</keyword>
<feature type="transmembrane region" description="Helical" evidence="1">
    <location>
        <begin position="273"/>
        <end position="290"/>
    </location>
</feature>
<dbReference type="RefSeq" id="WP_184310120.1">
    <property type="nucleotide sequence ID" value="NZ_JACHXU010000047.1"/>
</dbReference>
<evidence type="ECO:0000256" key="1">
    <source>
        <dbReference type="SAM" id="Phobius"/>
    </source>
</evidence>
<name>A0A7W5E6U9_9BACT</name>
<keyword evidence="3" id="KW-1185">Reference proteome</keyword>
<dbReference type="AlphaFoldDB" id="A0A7W5E6U9"/>
<dbReference type="EMBL" id="JACHXU010000047">
    <property type="protein sequence ID" value="MBB3210658.1"/>
    <property type="molecule type" value="Genomic_DNA"/>
</dbReference>
<comment type="caution">
    <text evidence="2">The sequence shown here is derived from an EMBL/GenBank/DDBJ whole genome shotgun (WGS) entry which is preliminary data.</text>
</comment>
<evidence type="ECO:0000313" key="2">
    <source>
        <dbReference type="EMBL" id="MBB3210658.1"/>
    </source>
</evidence>
<protein>
    <submittedName>
        <fullName evidence="2">Putative membrane-anchored protein</fullName>
    </submittedName>
</protein>
<dbReference type="Proteomes" id="UP000536179">
    <property type="component" value="Unassembled WGS sequence"/>
</dbReference>
<organism evidence="2 3">
    <name type="scientific">Aporhodopirellula rubra</name>
    <dbReference type="NCBI Taxonomy" id="980271"/>
    <lineage>
        <taxon>Bacteria</taxon>
        <taxon>Pseudomonadati</taxon>
        <taxon>Planctomycetota</taxon>
        <taxon>Planctomycetia</taxon>
        <taxon>Pirellulales</taxon>
        <taxon>Pirellulaceae</taxon>
        <taxon>Aporhodopirellula</taxon>
    </lineage>
</organism>
<feature type="transmembrane region" description="Helical" evidence="1">
    <location>
        <begin position="310"/>
        <end position="329"/>
    </location>
</feature>
<gene>
    <name evidence="2" type="ORF">FHS27_006506</name>
</gene>
<proteinExistence type="predicted"/>
<evidence type="ECO:0000313" key="3">
    <source>
        <dbReference type="Proteomes" id="UP000536179"/>
    </source>
</evidence>
<sequence>MSRFSFPGCGSGTSGTRLSQSNFVTRIGAAIVFGVALAGGVGTQCVAQDDAGVSQDGGEEAAFEFSAEQLALMERYAAIEWQEGPATGKIGDIAEIKIPEGYSFTGAKGAQDLLELYGNPRNPNMLGALIPDAEDEDWTLVFQFSDIGYVDDSDRDNLDADGIMSDFQSGIPAGNEQRRAMGMEEMTSMSWQERPFYNSETNNLTWALKLDFPSGSSINYDIRMLGRRGVMEATLVGDPETYASVVPVVNQLLADYQFTSGNKYAEWKQGDKVAAYGLAGLVGGGALVAASKTGLLAKLGLLLAKGGKAIILGVLVFFGAIGSFLKKLFGGGDSETAR</sequence>
<keyword evidence="1" id="KW-0472">Membrane</keyword>
<dbReference type="Pfam" id="PF09935">
    <property type="entry name" value="DUF2167"/>
    <property type="match status" value="1"/>
</dbReference>